<feature type="region of interest" description="Disordered" evidence="2">
    <location>
        <begin position="171"/>
        <end position="203"/>
    </location>
</feature>
<evidence type="ECO:0008006" key="5">
    <source>
        <dbReference type="Google" id="ProtNLM"/>
    </source>
</evidence>
<reference evidence="3 4" key="1">
    <citation type="submission" date="2016-06" db="EMBL/GenBank/DDBJ databases">
        <title>Evolution of pathogenesis and genome organization in the Tremellales.</title>
        <authorList>
            <person name="Cuomo C."/>
            <person name="Litvintseva A."/>
            <person name="Heitman J."/>
            <person name="Chen Y."/>
            <person name="Sun S."/>
            <person name="Springer D."/>
            <person name="Dromer F."/>
            <person name="Young S."/>
            <person name="Zeng Q."/>
            <person name="Chapman S."/>
            <person name="Gujja S."/>
            <person name="Saif S."/>
            <person name="Birren B."/>
        </authorList>
    </citation>
    <scope>NUCLEOTIDE SEQUENCE [LARGE SCALE GENOMIC DNA]</scope>
    <source>
        <strain evidence="3 4">CBS 7118</strain>
    </source>
</reference>
<dbReference type="PANTHER" id="PTHR46430">
    <property type="entry name" value="PROTEIN SKT5-RELATED"/>
    <property type="match status" value="1"/>
</dbReference>
<feature type="region of interest" description="Disordered" evidence="2">
    <location>
        <begin position="1"/>
        <end position="65"/>
    </location>
</feature>
<evidence type="ECO:0000256" key="2">
    <source>
        <dbReference type="SAM" id="MobiDB-lite"/>
    </source>
</evidence>
<proteinExistence type="predicted"/>
<sequence>MSTLHPNNAYYQGPSPVPPPRPHSAYDYHQQQAPQLAPAPPARPSSAYIAPYPSAADQPRPQSSWSHIEQFSTYGSSYQPAAFEPPIQAFEDMRLVRPQSQSAMQSRASHASYIPQQGAPLDNVMPGSVINSRSSYIDSPVSAPLPQAAPPFEAWPLPNPTHRLSLQTEMQPHMAPPPRSSSLNNLSPGTPTLPTPTQGDTPQVHPYPTVDKLTQASATIERTSDVSQLMWCQDVIRLVERHWHQSSDMSSHFDRPVSPPPNSSHLSPRLHELLGKAAPLIIALSTSEDTRTSGVALYLRGKLSSSGVCPAMLPKDARQAFKDFDVSARQGEARSWYRLGKDYEAVNDLARARDCYDRGAKRSECESAFRMGIAYLRGQLNLPPNPSLGLQLLHQASDTSTVDFPQSSYVYGMLLAGELSLQADIPPHLILPPSSPATESFLSQQVNARSAIERAAYFNYPPAQYKVGHMYEYAALSCPYDPAQSVAWYTFASLAGETEADMALSKWFLCGAEGFFVKNEEKARVYAEKAAKKGHPSACFALGYYYEIGMGCNAAKLGNADAPGRLAALSQANPSTMTITEHETRLRNTIIRKHTTAKNRSDRFSISRSGRAPEGQGGQSSGAPVLGVQSDFAQIHGPQPGAPMQPQIQPIAARPGEIMSPIATSPPAPGSNFRPPMPMSQGLRGPSPSAYPSGAAPPAVPRPAFSRQNSNNSVNSYPGQSAAYSVVSSTGTSNELPVPVRQSGPGGSLEGAGAGARAGAAPEKKKGPQTFAEMGFVSKPVEEDSCVVM</sequence>
<organism evidence="3 4">
    <name type="scientific">Cryptococcus wingfieldii CBS 7118</name>
    <dbReference type="NCBI Taxonomy" id="1295528"/>
    <lineage>
        <taxon>Eukaryota</taxon>
        <taxon>Fungi</taxon>
        <taxon>Dikarya</taxon>
        <taxon>Basidiomycota</taxon>
        <taxon>Agaricomycotina</taxon>
        <taxon>Tremellomycetes</taxon>
        <taxon>Tremellales</taxon>
        <taxon>Cryptococcaceae</taxon>
        <taxon>Cryptococcus</taxon>
    </lineage>
</organism>
<feature type="compositionally biased region" description="Low complexity" evidence="2">
    <location>
        <begin position="44"/>
        <end position="56"/>
    </location>
</feature>
<evidence type="ECO:0000256" key="1">
    <source>
        <dbReference type="ARBA" id="ARBA00022737"/>
    </source>
</evidence>
<evidence type="ECO:0000313" key="4">
    <source>
        <dbReference type="Proteomes" id="UP000094819"/>
    </source>
</evidence>
<feature type="region of interest" description="Disordered" evidence="2">
    <location>
        <begin position="591"/>
        <end position="625"/>
    </location>
</feature>
<feature type="region of interest" description="Disordered" evidence="2">
    <location>
        <begin position="658"/>
        <end position="771"/>
    </location>
</feature>
<feature type="compositionally biased region" description="Low complexity" evidence="2">
    <location>
        <begin position="180"/>
        <end position="203"/>
    </location>
</feature>
<name>A0A1E3IKS2_9TREE</name>
<dbReference type="Pfam" id="PF08238">
    <property type="entry name" value="Sel1"/>
    <property type="match status" value="4"/>
</dbReference>
<protein>
    <recommendedName>
        <fullName evidence="5">Chitin synthase regulator 3</fullName>
    </recommendedName>
</protein>
<feature type="compositionally biased region" description="Gly residues" evidence="2">
    <location>
        <begin position="744"/>
        <end position="756"/>
    </location>
</feature>
<dbReference type="InterPro" id="IPR006597">
    <property type="entry name" value="Sel1-like"/>
</dbReference>
<accession>A0A1E3IKS2</accession>
<keyword evidence="1" id="KW-0677">Repeat</keyword>
<dbReference type="Proteomes" id="UP000094819">
    <property type="component" value="Unassembled WGS sequence"/>
</dbReference>
<comment type="caution">
    <text evidence="3">The sequence shown here is derived from an EMBL/GenBank/DDBJ whole genome shotgun (WGS) entry which is preliminary data.</text>
</comment>
<feature type="compositionally biased region" description="Low complexity" evidence="2">
    <location>
        <begin position="686"/>
        <end position="697"/>
    </location>
</feature>
<dbReference type="InterPro" id="IPR011990">
    <property type="entry name" value="TPR-like_helical_dom_sf"/>
</dbReference>
<dbReference type="AlphaFoldDB" id="A0A1E3IKS2"/>
<dbReference type="Gene3D" id="1.25.40.10">
    <property type="entry name" value="Tetratricopeptide repeat domain"/>
    <property type="match status" value="1"/>
</dbReference>
<dbReference type="RefSeq" id="XP_019029477.1">
    <property type="nucleotide sequence ID" value="XM_019178570.1"/>
</dbReference>
<dbReference type="InterPro" id="IPR051726">
    <property type="entry name" value="Chitin_Synth_Reg"/>
</dbReference>
<dbReference type="PANTHER" id="PTHR46430:SF2">
    <property type="entry name" value="CHITIN SYNTHASE REGULATORY FACTOR 4"/>
    <property type="match status" value="1"/>
</dbReference>
<dbReference type="EMBL" id="AWGH01000023">
    <property type="protein sequence ID" value="ODN89192.1"/>
    <property type="molecule type" value="Genomic_DNA"/>
</dbReference>
<dbReference type="OrthoDB" id="272077at2759"/>
<gene>
    <name evidence="3" type="ORF">L198_06515</name>
</gene>
<dbReference type="GeneID" id="30195727"/>
<evidence type="ECO:0000313" key="3">
    <source>
        <dbReference type="EMBL" id="ODN89192.1"/>
    </source>
</evidence>
<feature type="compositionally biased region" description="Polar residues" evidence="2">
    <location>
        <begin position="1"/>
        <end position="10"/>
    </location>
</feature>
<dbReference type="SMART" id="SM00671">
    <property type="entry name" value="SEL1"/>
    <property type="match status" value="5"/>
</dbReference>
<feature type="compositionally biased region" description="Polar residues" evidence="2">
    <location>
        <begin position="706"/>
        <end position="735"/>
    </location>
</feature>
<keyword evidence="4" id="KW-1185">Reference proteome</keyword>
<dbReference type="SUPFAM" id="SSF81901">
    <property type="entry name" value="HCP-like"/>
    <property type="match status" value="2"/>
</dbReference>